<sequence>MGIRAGPRSPEQEKERPGQARLLRLYKALRSHRPTAATASGCPVSTSRRKAFATARRCCHRCRHEVGCGRADVPGRTRLPGRGHCAAGRGVRAEQEAGRAGARSRQEGTSRVQQPPRRARADARSAPGREGRLRGPPGQQPGRRPHPSQALPAEHEHLPAPPQHGLPLWAVRSADIGAPAVPAHRQEQAPRGPPRQDQPPGLRPEAPALRALDGPRPPGRAAAAAASSPSSGPERRTEVRPRPRAGAGASLRSRQRPAPEAPQRREPWPCIRDGVCGGPNGNADAPPRPARGLSHGVSAASGASRGRGPASLVDT</sequence>
<dbReference type="GeneID" id="132533804"/>
<evidence type="ECO:0000256" key="1">
    <source>
        <dbReference type="SAM" id="MobiDB-lite"/>
    </source>
</evidence>
<dbReference type="RefSeq" id="XP_060031811.1">
    <property type="nucleotide sequence ID" value="XM_060175828.1"/>
</dbReference>
<accession>A0ABM3W5F6</accession>
<feature type="compositionally biased region" description="Basic and acidic residues" evidence="1">
    <location>
        <begin position="119"/>
        <end position="133"/>
    </location>
</feature>
<evidence type="ECO:0000313" key="2">
    <source>
        <dbReference type="Proteomes" id="UP001652624"/>
    </source>
</evidence>
<evidence type="ECO:0000313" key="3">
    <source>
        <dbReference type="RefSeq" id="XP_060031811.1"/>
    </source>
</evidence>
<organism evidence="2 3">
    <name type="scientific">Erinaceus europaeus</name>
    <name type="common">Western European hedgehog</name>
    <dbReference type="NCBI Taxonomy" id="9365"/>
    <lineage>
        <taxon>Eukaryota</taxon>
        <taxon>Metazoa</taxon>
        <taxon>Chordata</taxon>
        <taxon>Craniata</taxon>
        <taxon>Vertebrata</taxon>
        <taxon>Euteleostomi</taxon>
        <taxon>Mammalia</taxon>
        <taxon>Eutheria</taxon>
        <taxon>Laurasiatheria</taxon>
        <taxon>Eulipotyphla</taxon>
        <taxon>Erinaceidae</taxon>
        <taxon>Erinaceinae</taxon>
        <taxon>Erinaceus</taxon>
    </lineage>
</organism>
<dbReference type="Proteomes" id="UP001652624">
    <property type="component" value="Chromosome 17"/>
</dbReference>
<feature type="region of interest" description="Disordered" evidence="1">
    <location>
        <begin position="83"/>
        <end position="166"/>
    </location>
</feature>
<gene>
    <name evidence="3" type="primary">LOC132533804</name>
</gene>
<name>A0ABM3W5F6_ERIEU</name>
<keyword evidence="2" id="KW-1185">Reference proteome</keyword>
<protein>
    <submittedName>
        <fullName evidence="3">Proline-rich protein HaeIII subfamily 1-like</fullName>
    </submittedName>
</protein>
<proteinExistence type="predicted"/>
<feature type="compositionally biased region" description="Low complexity" evidence="1">
    <location>
        <begin position="296"/>
        <end position="315"/>
    </location>
</feature>
<feature type="compositionally biased region" description="Low complexity" evidence="1">
    <location>
        <begin position="219"/>
        <end position="232"/>
    </location>
</feature>
<reference evidence="3" key="1">
    <citation type="submission" date="2025-08" db="UniProtKB">
        <authorList>
            <consortium name="RefSeq"/>
        </authorList>
    </citation>
    <scope>IDENTIFICATION</scope>
</reference>
<feature type="region of interest" description="Disordered" evidence="1">
    <location>
        <begin position="181"/>
        <end position="315"/>
    </location>
</feature>